<keyword evidence="11" id="KW-0694">RNA-binding</keyword>
<evidence type="ECO:0000256" key="1">
    <source>
        <dbReference type="ARBA" id="ARBA00023235"/>
    </source>
</evidence>
<comment type="catalytic activity">
    <reaction evidence="3">
        <text>uridine(2604) in 23S rRNA = pseudouridine(2604) in 23S rRNA</text>
        <dbReference type="Rhea" id="RHEA:38875"/>
        <dbReference type="Rhea" id="RHEA-COMP:10093"/>
        <dbReference type="Rhea" id="RHEA-COMP:10094"/>
        <dbReference type="ChEBI" id="CHEBI:65314"/>
        <dbReference type="ChEBI" id="CHEBI:65315"/>
        <dbReference type="EC" id="5.4.99.21"/>
    </reaction>
</comment>
<evidence type="ECO:0000256" key="5">
    <source>
        <dbReference type="ARBA" id="ARBA00039989"/>
    </source>
</evidence>
<dbReference type="InterPro" id="IPR002942">
    <property type="entry name" value="S4_RNA-bd"/>
</dbReference>
<protein>
    <recommendedName>
        <fullName evidence="5">Dual-specificity RNA pseudouridine synthase RluF</fullName>
        <ecNumber evidence="4">5.4.99.21</ecNumber>
    </recommendedName>
    <alternativeName>
        <fullName evidence="7">23S rRNA pseudouridine(2604) synthase</fullName>
    </alternativeName>
    <alternativeName>
        <fullName evidence="9">Ribosomal large subunit pseudouridine synthase F</fullName>
    </alternativeName>
    <alternativeName>
        <fullName evidence="8">rRNA pseudouridylate synthase F</fullName>
    </alternativeName>
    <alternativeName>
        <fullName evidence="10">rRNA-uridine isomerase F</fullName>
    </alternativeName>
    <alternativeName>
        <fullName evidence="6">tRNA(Tyr) pseudouridine(35) synthase</fullName>
    </alternativeName>
</protein>
<gene>
    <name evidence="13" type="ORF">DAI18_08705</name>
</gene>
<proteinExistence type="predicted"/>
<dbReference type="KEGG" id="maer:DAI18_08705"/>
<dbReference type="GO" id="GO:0003723">
    <property type="term" value="F:RNA binding"/>
    <property type="evidence" value="ECO:0007669"/>
    <property type="project" value="UniProtKB-KW"/>
</dbReference>
<sequence>MTDTLRLSKRMTELGLCSRREADEFIEMGLVRVDGEVVDVLGSRVRPDQQIELTRQAMAMQADRVTILLNKPVGYAAGLSENGEWPAWMLIKPETRSASDRSGYAFLKKHLNQLAPAGKLDVDSSGLLVLTQDGRIARKLIADAADFEQEYLVGLDGDVSEAALARLAAGVTVDDELLKLARVSRQSDRQLRVLLRDSHKRQIRRMADAVGLRVTEVRRIRVGRIALGDLAQGQWRYLRPEERF</sequence>
<evidence type="ECO:0000256" key="2">
    <source>
        <dbReference type="ARBA" id="ARBA00036390"/>
    </source>
</evidence>
<comment type="catalytic activity">
    <reaction evidence="2">
        <text>uridine(35) in tRNA(Tyr) = pseudouridine(35) in tRNA(Tyr)</text>
        <dbReference type="Rhea" id="RHEA:60556"/>
        <dbReference type="Rhea" id="RHEA-COMP:15607"/>
        <dbReference type="Rhea" id="RHEA-COMP:15608"/>
        <dbReference type="ChEBI" id="CHEBI:65314"/>
        <dbReference type="ChEBI" id="CHEBI:65315"/>
    </reaction>
</comment>
<name>A0A2S0PA07_9NEIS</name>
<evidence type="ECO:0000256" key="9">
    <source>
        <dbReference type="ARBA" id="ARBA00042890"/>
    </source>
</evidence>
<dbReference type="InterPro" id="IPR000748">
    <property type="entry name" value="PsdUridine_synth_RsuA/RluB/E/F"/>
</dbReference>
<reference evidence="13 14" key="1">
    <citation type="submission" date="2018-04" db="EMBL/GenBank/DDBJ databases">
        <title>Denitrifier Microvirgula.</title>
        <authorList>
            <person name="Anderson E."/>
            <person name="Jang J."/>
            <person name="Ishii S."/>
        </authorList>
    </citation>
    <scope>NUCLEOTIDE SEQUENCE [LARGE SCALE GENOMIC DNA]</scope>
    <source>
        <strain evidence="13 14">BE2.4</strain>
    </source>
</reference>
<dbReference type="GO" id="GO:0000455">
    <property type="term" value="P:enzyme-directed rRNA pseudouridine synthesis"/>
    <property type="evidence" value="ECO:0007669"/>
    <property type="project" value="UniProtKB-ARBA"/>
</dbReference>
<dbReference type="EC" id="5.4.99.21" evidence="4"/>
<evidence type="ECO:0000256" key="3">
    <source>
        <dbReference type="ARBA" id="ARBA00036535"/>
    </source>
</evidence>
<dbReference type="OrthoDB" id="9807213at2"/>
<organism evidence="13 14">
    <name type="scientific">Microvirgula aerodenitrificans</name>
    <dbReference type="NCBI Taxonomy" id="57480"/>
    <lineage>
        <taxon>Bacteria</taxon>
        <taxon>Pseudomonadati</taxon>
        <taxon>Pseudomonadota</taxon>
        <taxon>Betaproteobacteria</taxon>
        <taxon>Neisseriales</taxon>
        <taxon>Aquaspirillaceae</taxon>
        <taxon>Microvirgula</taxon>
    </lineage>
</organism>
<accession>A0A2S0PA07</accession>
<dbReference type="CDD" id="cd00165">
    <property type="entry name" value="S4"/>
    <property type="match status" value="1"/>
</dbReference>
<dbReference type="Proteomes" id="UP000244173">
    <property type="component" value="Chromosome"/>
</dbReference>
<dbReference type="SUPFAM" id="SSF55120">
    <property type="entry name" value="Pseudouridine synthase"/>
    <property type="match status" value="1"/>
</dbReference>
<evidence type="ECO:0000256" key="8">
    <source>
        <dbReference type="ARBA" id="ARBA00042843"/>
    </source>
</evidence>
<dbReference type="SMART" id="SM00363">
    <property type="entry name" value="S4"/>
    <property type="match status" value="1"/>
</dbReference>
<dbReference type="Pfam" id="PF00849">
    <property type="entry name" value="PseudoU_synth_2"/>
    <property type="match status" value="1"/>
</dbReference>
<evidence type="ECO:0000256" key="7">
    <source>
        <dbReference type="ARBA" id="ARBA00041697"/>
    </source>
</evidence>
<dbReference type="RefSeq" id="WP_107889195.1">
    <property type="nucleotide sequence ID" value="NZ_CP028519.1"/>
</dbReference>
<keyword evidence="1" id="KW-0413">Isomerase</keyword>
<dbReference type="SUPFAM" id="SSF55174">
    <property type="entry name" value="Alpha-L RNA-binding motif"/>
    <property type="match status" value="1"/>
</dbReference>
<dbReference type="InterPro" id="IPR050343">
    <property type="entry name" value="RsuA_PseudoU_synthase"/>
</dbReference>
<dbReference type="AlphaFoldDB" id="A0A2S0PA07"/>
<dbReference type="Gene3D" id="3.10.290.10">
    <property type="entry name" value="RNA-binding S4 domain"/>
    <property type="match status" value="1"/>
</dbReference>
<dbReference type="STRING" id="1122240.GCA_000620105_03466"/>
<evidence type="ECO:0000256" key="11">
    <source>
        <dbReference type="PROSITE-ProRule" id="PRU00182"/>
    </source>
</evidence>
<dbReference type="NCBIfam" id="TIGR00093">
    <property type="entry name" value="pseudouridine synthase"/>
    <property type="match status" value="1"/>
</dbReference>
<dbReference type="PANTHER" id="PTHR47683">
    <property type="entry name" value="PSEUDOURIDINE SYNTHASE FAMILY PROTEIN-RELATED"/>
    <property type="match status" value="1"/>
</dbReference>
<dbReference type="InterPro" id="IPR042092">
    <property type="entry name" value="PsdUridine_s_RsuA/RluB/E/F_cat"/>
</dbReference>
<dbReference type="Gene3D" id="3.30.70.580">
    <property type="entry name" value="Pseudouridine synthase I, catalytic domain, N-terminal subdomain"/>
    <property type="match status" value="1"/>
</dbReference>
<dbReference type="GO" id="GO:0160138">
    <property type="term" value="F:23S rRNA pseudouridine(2604) synthase activity"/>
    <property type="evidence" value="ECO:0007669"/>
    <property type="project" value="UniProtKB-EC"/>
</dbReference>
<evidence type="ECO:0000256" key="4">
    <source>
        <dbReference type="ARBA" id="ARBA00038922"/>
    </source>
</evidence>
<dbReference type="InterPro" id="IPR006145">
    <property type="entry name" value="PsdUridine_synth_RsuA/RluA"/>
</dbReference>
<dbReference type="InterPro" id="IPR020103">
    <property type="entry name" value="PsdUridine_synth_cat_dom_sf"/>
</dbReference>
<dbReference type="EMBL" id="CP028519">
    <property type="protein sequence ID" value="AVY94117.1"/>
    <property type="molecule type" value="Genomic_DNA"/>
</dbReference>
<dbReference type="Pfam" id="PF01479">
    <property type="entry name" value="S4"/>
    <property type="match status" value="1"/>
</dbReference>
<dbReference type="PROSITE" id="PS50889">
    <property type="entry name" value="S4"/>
    <property type="match status" value="1"/>
</dbReference>
<evidence type="ECO:0000313" key="13">
    <source>
        <dbReference type="EMBL" id="AVY94117.1"/>
    </source>
</evidence>
<dbReference type="InterPro" id="IPR020094">
    <property type="entry name" value="TruA/RsuA/RluB/E/F_N"/>
</dbReference>
<feature type="domain" description="RNA-binding S4" evidence="12">
    <location>
        <begin position="5"/>
        <end position="71"/>
    </location>
</feature>
<dbReference type="PANTHER" id="PTHR47683:SF2">
    <property type="entry name" value="RNA-BINDING S4 DOMAIN-CONTAINING PROTEIN"/>
    <property type="match status" value="1"/>
</dbReference>
<dbReference type="Gene3D" id="3.30.70.1560">
    <property type="entry name" value="Alpha-L RNA-binding motif"/>
    <property type="match status" value="1"/>
</dbReference>
<evidence type="ECO:0000313" key="14">
    <source>
        <dbReference type="Proteomes" id="UP000244173"/>
    </source>
</evidence>
<dbReference type="InterPro" id="IPR036986">
    <property type="entry name" value="S4_RNA-bd_sf"/>
</dbReference>
<evidence type="ECO:0000256" key="10">
    <source>
        <dbReference type="ARBA" id="ARBA00043147"/>
    </source>
</evidence>
<keyword evidence="14" id="KW-1185">Reference proteome</keyword>
<evidence type="ECO:0000256" key="6">
    <source>
        <dbReference type="ARBA" id="ARBA00041420"/>
    </source>
</evidence>
<evidence type="ECO:0000259" key="12">
    <source>
        <dbReference type="SMART" id="SM00363"/>
    </source>
</evidence>